<gene>
    <name evidence="3" type="ORF">KFL_000780020</name>
</gene>
<dbReference type="PANTHER" id="PTHR36338:SF1">
    <property type="entry name" value="OS02G0495900 PROTEIN"/>
    <property type="match status" value="1"/>
</dbReference>
<keyword evidence="2" id="KW-1133">Transmembrane helix</keyword>
<sequence>MAALFDKSRTWRRIVALGKASPAFFWGFTATTVGAAGLLAYLTQKATTRNTDEFREELLKRGRKDAVLVNSANKERLGQLLKEIQQKDDFEDRYKAALNGETLTGTPGARMRGGSGTSATPEWVAKATEAQRLALEKEKAGAMQKVVESSSQRRKQNDEVKAIAQRRIEARSSQGQEGGVDTKIGGDTKVAGLATPWCL</sequence>
<name>A0A1Y1HRT2_KLENI</name>
<evidence type="ECO:0000256" key="1">
    <source>
        <dbReference type="SAM" id="MobiDB-lite"/>
    </source>
</evidence>
<protein>
    <submittedName>
        <fullName evidence="3">Uncharacterized protein</fullName>
    </submittedName>
</protein>
<dbReference type="OMA" id="PGVIGYC"/>
<reference evidence="3 4" key="1">
    <citation type="journal article" date="2014" name="Nat. Commun.">
        <title>Klebsormidium flaccidum genome reveals primary factors for plant terrestrial adaptation.</title>
        <authorList>
            <person name="Hori K."/>
            <person name="Maruyama F."/>
            <person name="Fujisawa T."/>
            <person name="Togashi T."/>
            <person name="Yamamoto N."/>
            <person name="Seo M."/>
            <person name="Sato S."/>
            <person name="Yamada T."/>
            <person name="Mori H."/>
            <person name="Tajima N."/>
            <person name="Moriyama T."/>
            <person name="Ikeuchi M."/>
            <person name="Watanabe M."/>
            <person name="Wada H."/>
            <person name="Kobayashi K."/>
            <person name="Saito M."/>
            <person name="Masuda T."/>
            <person name="Sasaki-Sekimoto Y."/>
            <person name="Mashiguchi K."/>
            <person name="Awai K."/>
            <person name="Shimojima M."/>
            <person name="Masuda S."/>
            <person name="Iwai M."/>
            <person name="Nobusawa T."/>
            <person name="Narise T."/>
            <person name="Kondo S."/>
            <person name="Saito H."/>
            <person name="Sato R."/>
            <person name="Murakawa M."/>
            <person name="Ihara Y."/>
            <person name="Oshima-Yamada Y."/>
            <person name="Ohtaka K."/>
            <person name="Satoh M."/>
            <person name="Sonobe K."/>
            <person name="Ishii M."/>
            <person name="Ohtani R."/>
            <person name="Kanamori-Sato M."/>
            <person name="Honoki R."/>
            <person name="Miyazaki D."/>
            <person name="Mochizuki H."/>
            <person name="Umetsu J."/>
            <person name="Higashi K."/>
            <person name="Shibata D."/>
            <person name="Kamiya Y."/>
            <person name="Sato N."/>
            <person name="Nakamura Y."/>
            <person name="Tabata S."/>
            <person name="Ida S."/>
            <person name="Kurokawa K."/>
            <person name="Ohta H."/>
        </authorList>
    </citation>
    <scope>NUCLEOTIDE SEQUENCE [LARGE SCALE GENOMIC DNA]</scope>
    <source>
        <strain evidence="3 4">NIES-2285</strain>
    </source>
</reference>
<accession>A0A1Y1HRT2</accession>
<feature type="region of interest" description="Disordered" evidence="1">
    <location>
        <begin position="101"/>
        <end position="121"/>
    </location>
</feature>
<keyword evidence="2" id="KW-0472">Membrane</keyword>
<keyword evidence="4" id="KW-1185">Reference proteome</keyword>
<evidence type="ECO:0000313" key="4">
    <source>
        <dbReference type="Proteomes" id="UP000054558"/>
    </source>
</evidence>
<evidence type="ECO:0000256" key="2">
    <source>
        <dbReference type="SAM" id="Phobius"/>
    </source>
</evidence>
<dbReference type="OrthoDB" id="1915473at2759"/>
<dbReference type="AlphaFoldDB" id="A0A1Y1HRT2"/>
<keyword evidence="2" id="KW-0812">Transmembrane</keyword>
<dbReference type="PANTHER" id="PTHR36338">
    <property type="entry name" value="OS02G0495900 PROTEIN"/>
    <property type="match status" value="1"/>
</dbReference>
<organism evidence="3 4">
    <name type="scientific">Klebsormidium nitens</name>
    <name type="common">Green alga</name>
    <name type="synonym">Ulothrix nitens</name>
    <dbReference type="NCBI Taxonomy" id="105231"/>
    <lineage>
        <taxon>Eukaryota</taxon>
        <taxon>Viridiplantae</taxon>
        <taxon>Streptophyta</taxon>
        <taxon>Klebsormidiophyceae</taxon>
        <taxon>Klebsormidiales</taxon>
        <taxon>Klebsormidiaceae</taxon>
        <taxon>Klebsormidium</taxon>
    </lineage>
</organism>
<dbReference type="Proteomes" id="UP000054558">
    <property type="component" value="Unassembled WGS sequence"/>
</dbReference>
<proteinExistence type="predicted"/>
<evidence type="ECO:0000313" key="3">
    <source>
        <dbReference type="EMBL" id="GAQ81340.1"/>
    </source>
</evidence>
<dbReference type="EMBL" id="DF237027">
    <property type="protein sequence ID" value="GAQ81340.1"/>
    <property type="molecule type" value="Genomic_DNA"/>
</dbReference>
<feature type="transmembrane region" description="Helical" evidence="2">
    <location>
        <begin position="23"/>
        <end position="42"/>
    </location>
</feature>